<name>A0A1E7X433_9BURK</name>
<comment type="caution">
    <text evidence="1">The sequence shown here is derived from an EMBL/GenBank/DDBJ whole genome shotgun (WGS) entry which is preliminary data.</text>
</comment>
<dbReference type="AlphaFoldDB" id="A0A1E7X433"/>
<dbReference type="EMBL" id="LROM01000062">
    <property type="protein sequence ID" value="OFA07246.1"/>
    <property type="molecule type" value="Genomic_DNA"/>
</dbReference>
<keyword evidence="2" id="KW-1185">Reference proteome</keyword>
<sequence>MKPPLKLKNSDLQGVVVRLQQILADHADTLIGHWIALIEQDIADGWRAFYAREIWMRNHLPAPLINPLGRALMVEQLKQVIAANGMPLQCDEAGMLVDLVRRTGLHEYRNYLHVGQLSIDTDAAPLDLVADAVAMGLLDNGHRHADAEISRDQDHWYLEAAARCTLTIPLIISTNQKTPAVRDHNKPLALDRRYWSDVCQPDYAIVSDVDNAGVFTPKVSLALMAALAPDFPFSEALSTKKRLVFVQPGDRALAWAIMIDKTDGGRAFRYPPPLLLINFTPGRKLKDEDILFHNVLTRHYLSRVIDGPAAMELELRFHLPRYRRLIEIYRPYVDEALAR</sequence>
<proteinExistence type="predicted"/>
<organism evidence="1 2">
    <name type="scientific">Duganella phyllosphaerae</name>
    <dbReference type="NCBI Taxonomy" id="762836"/>
    <lineage>
        <taxon>Bacteria</taxon>
        <taxon>Pseudomonadati</taxon>
        <taxon>Pseudomonadota</taxon>
        <taxon>Betaproteobacteria</taxon>
        <taxon>Burkholderiales</taxon>
        <taxon>Oxalobacteraceae</taxon>
        <taxon>Telluria group</taxon>
        <taxon>Duganella</taxon>
    </lineage>
</organism>
<dbReference type="Proteomes" id="UP000175989">
    <property type="component" value="Unassembled WGS sequence"/>
</dbReference>
<evidence type="ECO:0000313" key="2">
    <source>
        <dbReference type="Proteomes" id="UP000175989"/>
    </source>
</evidence>
<protein>
    <submittedName>
        <fullName evidence="1">Uncharacterized protein</fullName>
    </submittedName>
</protein>
<evidence type="ECO:0000313" key="1">
    <source>
        <dbReference type="EMBL" id="OFA07246.1"/>
    </source>
</evidence>
<accession>A0A1E7X433</accession>
<reference evidence="2" key="1">
    <citation type="journal article" date="2016" name="Front. Microbiol.">
        <title>Molecular Keys to the Janthinobacterium and Duganella spp. Interaction with the Plant Pathogen Fusarium graminearum.</title>
        <authorList>
            <person name="Haack F.S."/>
            <person name="Poehlein A."/>
            <person name="Kroger C."/>
            <person name="Voigt C.A."/>
            <person name="Piepenbring M."/>
            <person name="Bode H.B."/>
            <person name="Daniel R."/>
            <person name="Schafer W."/>
            <person name="Streit W.R."/>
        </authorList>
    </citation>
    <scope>NUCLEOTIDE SEQUENCE [LARGE SCALE GENOMIC DNA]</scope>
    <source>
        <strain evidence="2">T54</strain>
    </source>
</reference>
<gene>
    <name evidence="1" type="ORF">DUPY_13540</name>
</gene>
<dbReference type="RefSeq" id="WP_070247080.1">
    <property type="nucleotide sequence ID" value="NZ_LROM01000062.1"/>
</dbReference>
<dbReference type="OrthoDB" id="8775938at2"/>